<evidence type="ECO:0000313" key="13">
    <source>
        <dbReference type="Proteomes" id="UP001443914"/>
    </source>
</evidence>
<dbReference type="Gene3D" id="3.40.50.150">
    <property type="entry name" value="Vaccinia Virus protein VP39"/>
    <property type="match status" value="2"/>
</dbReference>
<dbReference type="PANTHER" id="PTHR10108">
    <property type="entry name" value="SAM-DEPENDENT METHYLTRANSFERASE"/>
    <property type="match status" value="1"/>
</dbReference>
<evidence type="ECO:0000256" key="1">
    <source>
        <dbReference type="ARBA" id="ARBA00008361"/>
    </source>
</evidence>
<comment type="caution">
    <text evidence="12">The sequence shown here is derived from an EMBL/GenBank/DDBJ whole genome shotgun (WGS) entry which is preliminary data.</text>
</comment>
<gene>
    <name evidence="12" type="ORF">RND81_01G165300</name>
</gene>
<feature type="compositionally biased region" description="Basic and acidic residues" evidence="11">
    <location>
        <begin position="102"/>
        <end position="123"/>
    </location>
</feature>
<dbReference type="GO" id="GO:0005768">
    <property type="term" value="C:endosome"/>
    <property type="evidence" value="ECO:0007669"/>
    <property type="project" value="TreeGrafter"/>
</dbReference>
<organism evidence="12 13">
    <name type="scientific">Saponaria officinalis</name>
    <name type="common">Common soapwort</name>
    <name type="synonym">Lychnis saponaria</name>
    <dbReference type="NCBI Taxonomy" id="3572"/>
    <lineage>
        <taxon>Eukaryota</taxon>
        <taxon>Viridiplantae</taxon>
        <taxon>Streptophyta</taxon>
        <taxon>Embryophyta</taxon>
        <taxon>Tracheophyta</taxon>
        <taxon>Spermatophyta</taxon>
        <taxon>Magnoliopsida</taxon>
        <taxon>eudicotyledons</taxon>
        <taxon>Gunneridae</taxon>
        <taxon>Pentapetalae</taxon>
        <taxon>Caryophyllales</taxon>
        <taxon>Caryophyllaceae</taxon>
        <taxon>Caryophylleae</taxon>
        <taxon>Saponaria</taxon>
    </lineage>
</organism>
<keyword evidence="6 10" id="KW-1133">Transmembrane helix</keyword>
<reference evidence="12" key="1">
    <citation type="submission" date="2024-03" db="EMBL/GenBank/DDBJ databases">
        <title>WGS assembly of Saponaria officinalis var. Norfolk2.</title>
        <authorList>
            <person name="Jenkins J."/>
            <person name="Shu S."/>
            <person name="Grimwood J."/>
            <person name="Barry K."/>
            <person name="Goodstein D."/>
            <person name="Schmutz J."/>
            <person name="Leebens-Mack J."/>
            <person name="Osbourn A."/>
        </authorList>
    </citation>
    <scope>NUCLEOTIDE SEQUENCE [LARGE SCALE GENOMIC DNA]</scope>
    <source>
        <strain evidence="12">JIC</strain>
    </source>
</reference>
<dbReference type="InterPro" id="IPR029063">
    <property type="entry name" value="SAM-dependent_MTases_sf"/>
</dbReference>
<evidence type="ECO:0000256" key="7">
    <source>
        <dbReference type="ARBA" id="ARBA00023136"/>
    </source>
</evidence>
<accession>A0AAW1N836</accession>
<proteinExistence type="inferred from homology"/>
<evidence type="ECO:0000256" key="11">
    <source>
        <dbReference type="SAM" id="MobiDB-lite"/>
    </source>
</evidence>
<dbReference type="FunFam" id="3.40.50.150:FF:000084">
    <property type="entry name" value="probable methyltransferase PMT23"/>
    <property type="match status" value="1"/>
</dbReference>
<feature type="transmembrane region" description="Helical" evidence="10">
    <location>
        <begin position="17"/>
        <end position="38"/>
    </location>
</feature>
<evidence type="ECO:0000256" key="8">
    <source>
        <dbReference type="ARBA" id="ARBA00023180"/>
    </source>
</evidence>
<dbReference type="Pfam" id="PF03141">
    <property type="entry name" value="Methyltransf_29"/>
    <property type="match status" value="1"/>
</dbReference>
<evidence type="ECO:0000256" key="10">
    <source>
        <dbReference type="RuleBase" id="RU366043"/>
    </source>
</evidence>
<name>A0AAW1N836_SAPOF</name>
<keyword evidence="8 10" id="KW-0325">Glycoprotein</keyword>
<feature type="compositionally biased region" description="Basic and acidic residues" evidence="11">
    <location>
        <begin position="139"/>
        <end position="161"/>
    </location>
</feature>
<keyword evidence="3 10" id="KW-0808">Transferase</keyword>
<evidence type="ECO:0000256" key="5">
    <source>
        <dbReference type="ARBA" id="ARBA00022968"/>
    </source>
</evidence>
<dbReference type="InterPro" id="IPR004159">
    <property type="entry name" value="Put_SAM_MeTrfase"/>
</dbReference>
<evidence type="ECO:0000256" key="6">
    <source>
        <dbReference type="ARBA" id="ARBA00022989"/>
    </source>
</evidence>
<dbReference type="GO" id="GO:0005802">
    <property type="term" value="C:trans-Golgi network"/>
    <property type="evidence" value="ECO:0007669"/>
    <property type="project" value="TreeGrafter"/>
</dbReference>
<evidence type="ECO:0000256" key="4">
    <source>
        <dbReference type="ARBA" id="ARBA00022692"/>
    </source>
</evidence>
<dbReference type="GO" id="GO:0016020">
    <property type="term" value="C:membrane"/>
    <property type="evidence" value="ECO:0007669"/>
    <property type="project" value="UniProtKB-SubCell"/>
</dbReference>
<evidence type="ECO:0000256" key="3">
    <source>
        <dbReference type="ARBA" id="ARBA00022679"/>
    </source>
</evidence>
<dbReference type="EMBL" id="JBDFQZ010000001">
    <property type="protein sequence ID" value="KAK9757485.1"/>
    <property type="molecule type" value="Genomic_DNA"/>
</dbReference>
<dbReference type="CDD" id="cd02440">
    <property type="entry name" value="AdoMet_MTases"/>
    <property type="match status" value="1"/>
</dbReference>
<keyword evidence="5 10" id="KW-0735">Signal-anchor</keyword>
<dbReference type="GO" id="GO:0008168">
    <property type="term" value="F:methyltransferase activity"/>
    <property type="evidence" value="ECO:0007669"/>
    <property type="project" value="UniProtKB-UniRule"/>
</dbReference>
<keyword evidence="2 10" id="KW-0489">Methyltransferase</keyword>
<feature type="region of interest" description="Disordered" evidence="11">
    <location>
        <begin position="76"/>
        <end position="178"/>
    </location>
</feature>
<keyword evidence="4 10" id="KW-0812">Transmembrane</keyword>
<dbReference type="AlphaFoldDB" id="A0AAW1N836"/>
<comment type="subcellular location">
    <subcellularLocation>
        <location evidence="9">Endomembrane system</location>
        <topology evidence="9">Single-pass type II membrane protein</topology>
    </subcellularLocation>
    <subcellularLocation>
        <location evidence="10">Membrane</location>
        <topology evidence="10">Single-pass type II membrane protein</topology>
    </subcellularLocation>
</comment>
<protein>
    <recommendedName>
        <fullName evidence="10">Methyltransferase</fullName>
        <ecNumber evidence="10">2.1.1.-</ecNumber>
    </recommendedName>
</protein>
<keyword evidence="13" id="KW-1185">Reference proteome</keyword>
<dbReference type="GO" id="GO:0032259">
    <property type="term" value="P:methylation"/>
    <property type="evidence" value="ECO:0007669"/>
    <property type="project" value="UniProtKB-KW"/>
</dbReference>
<feature type="compositionally biased region" description="Polar residues" evidence="11">
    <location>
        <begin position="162"/>
        <end position="176"/>
    </location>
</feature>
<sequence length="725" mass="81407">MAFVRYVRIDKPTSSNYCLITSIAIFVSTCLIGVWITMSPSIGPSSLGITLDLFMGGMPKKVSGRVAYAPDSDALKSNSSLGNPQDEGNGTINVAWNGEGNTRAKEGNGGDDSKVFGDRKVNGESDGMSPGKTELVGESEGKVDETAGYLDKKSPEKEETVNKMSPQVEPTPSQPTKLDREKVLEKYPSSMYLRNYKWKVCNTTTGPDYIPCLDNIHAIKRLHGISHYEHMERHCPDEPPTCLVPLPKGYRTPIRWPKSKDMIWFVNVPHTRLADYKRDQNWVRVRGRYSTFPGGGTQFKNGALHYIDFIQKTLPDIAWGKRTRVILDVGCGVASFGGYLFERGVLTMSLAPKDVHEAQVQFALERGIPAILAVMGSRRLPFPSNVFDIVHCARCRVPWHAEGGRLLLELNRVLRPGGYFVWSATPVYRRGSEDVSIWKDMSALTKAMCWELVKVGKDEVNKVSAAIFRKPTSNDCYQRRRKNDPPLCEEFDDPNSAWYTLLNPCLHKVPSDPSARGSQWPERWPSRLEKSPYWLKGSEVGVSAKDFDDDYTHWKSVIANSYLNGIGVDWSVVRNVMDMKASFGGFAASLKDLPLWVMNVVPVNSSDTLAIIYERGLLGLYHDWCESFNTYPRSYDLLHANHLFSDLRERCNFVAVMAEVDRILRPGGKLIVRDDTETISQVESVVKSLHWNIKVKQSNGEDSLLCVEKTFWRPSEVETIAAAIA</sequence>
<dbReference type="PANTHER" id="PTHR10108:SF1141">
    <property type="entry name" value="METHYLTRANSFERASE PMT24-RELATED"/>
    <property type="match status" value="1"/>
</dbReference>
<evidence type="ECO:0000313" key="12">
    <source>
        <dbReference type="EMBL" id="KAK9757485.1"/>
    </source>
</evidence>
<comment type="similarity">
    <text evidence="1 10">Belongs to the methyltransferase superfamily.</text>
</comment>
<keyword evidence="7 10" id="KW-0472">Membrane</keyword>
<dbReference type="SUPFAM" id="SSF53335">
    <property type="entry name" value="S-adenosyl-L-methionine-dependent methyltransferases"/>
    <property type="match status" value="2"/>
</dbReference>
<feature type="compositionally biased region" description="Polar residues" evidence="11">
    <location>
        <begin position="76"/>
        <end position="94"/>
    </location>
</feature>
<evidence type="ECO:0000256" key="2">
    <source>
        <dbReference type="ARBA" id="ARBA00022603"/>
    </source>
</evidence>
<dbReference type="Proteomes" id="UP001443914">
    <property type="component" value="Unassembled WGS sequence"/>
</dbReference>
<evidence type="ECO:0000256" key="9">
    <source>
        <dbReference type="ARBA" id="ARBA00060399"/>
    </source>
</evidence>
<dbReference type="EC" id="2.1.1.-" evidence="10"/>